<evidence type="ECO:0000313" key="1">
    <source>
        <dbReference type="Proteomes" id="UP000887580"/>
    </source>
</evidence>
<evidence type="ECO:0000313" key="2">
    <source>
        <dbReference type="WBParaSite" id="PS1159_v2.g22599.t1"/>
    </source>
</evidence>
<protein>
    <submittedName>
        <fullName evidence="2">Uncharacterized protein</fullName>
    </submittedName>
</protein>
<accession>A0AC35G1L1</accession>
<dbReference type="Proteomes" id="UP000887580">
    <property type="component" value="Unplaced"/>
</dbReference>
<name>A0AC35G1L1_9BILA</name>
<organism evidence="1 2">
    <name type="scientific">Panagrolaimus sp. PS1159</name>
    <dbReference type="NCBI Taxonomy" id="55785"/>
    <lineage>
        <taxon>Eukaryota</taxon>
        <taxon>Metazoa</taxon>
        <taxon>Ecdysozoa</taxon>
        <taxon>Nematoda</taxon>
        <taxon>Chromadorea</taxon>
        <taxon>Rhabditida</taxon>
        <taxon>Tylenchina</taxon>
        <taxon>Panagrolaimomorpha</taxon>
        <taxon>Panagrolaimoidea</taxon>
        <taxon>Panagrolaimidae</taxon>
        <taxon>Panagrolaimus</taxon>
    </lineage>
</organism>
<reference evidence="2" key="1">
    <citation type="submission" date="2022-11" db="UniProtKB">
        <authorList>
            <consortium name="WormBaseParasite"/>
        </authorList>
    </citation>
    <scope>IDENTIFICATION</scope>
</reference>
<dbReference type="WBParaSite" id="PS1159_v2.g22599.t1">
    <property type="protein sequence ID" value="PS1159_v2.g22599.t1"/>
    <property type="gene ID" value="PS1159_v2.g22599"/>
</dbReference>
<sequence>MSENSEKHRRKYGIHLIESDINHVFQYQAFCKITINRVTSMLFVEPINEEFKLISAMFKWKFYAQKNILFVFAENDFQDFVLVFKNEIKCKKVYNLIYQKRANDPITKGELYQRILSPMLNQMIENKLANTVISKLLLKWFNKLDGQDKEAYIQMMKNANVYHIIFPNGERVGENHMNDKTNIQSQRKRKFSKTDTNDISDGESLVIKTTCLKRRLVFIKSNCQFKMVNINGTPRLIKRLLIFSSNDKRFCYEYSPYKETAFRCTECRKIGINVRAKMDQNGELQIEDKKHVCKKLQYSTEKYFDIRKIKKPDYEIHKNCSTNSGKVLILFDPNNNNQCHDFRWRSYKSKCYIYRYHSADKAFICKECSNQKVHVTAKVHQNSDGENYLLLSKKQHVCEMVKYPHSENDEIANSKKAYLYFYYRNKKYPTYDKVAIFHPTDSTLCYPFACSNHYFRCINCAKLKKYYYISKPKMGENDKEYFIHDSQRHICKPIKISSIQTTEYKVLERKDVIFNELHKKVKNIKIDEKRVLKPPNFELRPNKKGNPEGTLVVFDLKDKSLVYEYYYKTDKKHFICSKCQVKHRYVTAKIHINEKNGETFIELSKNEHVCEPIKDEFVEKVIDTSKYMFLNRDDETKPTKIILFTSETKEFYYELRYIASEGLFKCHSCLKLKRHVGAKLYKKKNGEEYFMPLENEHVCEPKKYNVQNFEKQKTVPKSMFELYQSAKGVANKRMVIFTSEKKKLIYEYCLTGNRYFCLECRKLNKYVTAKLIGESEDKYLELSKTEHICKPKKYNPKNFKK</sequence>
<proteinExistence type="predicted"/>